<dbReference type="Pfam" id="PF13360">
    <property type="entry name" value="PQQ_2"/>
    <property type="match status" value="1"/>
</dbReference>
<feature type="domain" description="Pyrrolo-quinoline quinone repeat" evidence="2">
    <location>
        <begin position="449"/>
        <end position="535"/>
    </location>
</feature>
<dbReference type="Gene3D" id="2.130.10.10">
    <property type="entry name" value="YVTN repeat-like/Quinoprotein amine dehydrogenase"/>
    <property type="match status" value="2"/>
</dbReference>
<dbReference type="SMART" id="SM00564">
    <property type="entry name" value="PQQ"/>
    <property type="match status" value="4"/>
</dbReference>
<evidence type="ECO:0000313" key="3">
    <source>
        <dbReference type="EMBL" id="KFE63267.1"/>
    </source>
</evidence>
<dbReference type="STRING" id="394096.DB31_2860"/>
<feature type="compositionally biased region" description="Pro residues" evidence="1">
    <location>
        <begin position="1"/>
        <end position="34"/>
    </location>
</feature>
<evidence type="ECO:0000256" key="1">
    <source>
        <dbReference type="SAM" id="MobiDB-lite"/>
    </source>
</evidence>
<dbReference type="Proteomes" id="UP000028725">
    <property type="component" value="Unassembled WGS sequence"/>
</dbReference>
<evidence type="ECO:0000313" key="4">
    <source>
        <dbReference type="Proteomes" id="UP000028725"/>
    </source>
</evidence>
<sequence>MASCRTPPPPPEAPPPAPALSPAATPPVPAPAPAPVTTRPSPTLPARSPPRVFTPESDTTQLASYHLSLKGEELDAPPSRMSQVFPERYTEAAGVFTFRGGPSRTGGAWGTCPMREHKLERIWTFNTSRGLPPWFGGAGWTGQPVIVQWPDVIRHSMGRLGRRRLEKGFVEVIQGSLDGSVYFLDLRTGKPTRPPIDTGNPIKGSVSLDPRGYPLLFVGQGIPRKKKAIGLHVYDLITHKEVFFLPGKDKASPRSWGAFDSSGLLNRTTDSYLLGGENGLLYSLKLNTSFDAIKLKLKVRPEVLRYRYTPEGTPHYGIENSISVMGNLAFFADNGGTVQGMDLRTFKPMWTFDAGDDTDASIPVELENGRPVLYTGTEVDKTGPKGKAWLRKLDGLTGKVLWERSYPCEGSRSGPKKIDAGTFATPMVGTGDVGDRVVFTLSRCPGFNDGLMVALSKATGEEVWRKPLDNYAWSSPTSCKDDEGHSFILQGDIMGTVHLLDARTGEELDSLKLEGLIEASPAIFGDLAVLATRGNWIHGLRLR</sequence>
<protein>
    <recommendedName>
        <fullName evidence="2">Pyrrolo-quinoline quinone repeat domain-containing protein</fullName>
    </recommendedName>
</protein>
<dbReference type="PANTHER" id="PTHR34512">
    <property type="entry name" value="CELL SURFACE PROTEIN"/>
    <property type="match status" value="1"/>
</dbReference>
<evidence type="ECO:0000259" key="2">
    <source>
        <dbReference type="Pfam" id="PF13360"/>
    </source>
</evidence>
<dbReference type="RefSeq" id="WP_044196421.1">
    <property type="nucleotide sequence ID" value="NZ_JMCB01000018.1"/>
</dbReference>
<dbReference type="SUPFAM" id="SSF50998">
    <property type="entry name" value="Quinoprotein alcohol dehydrogenase-like"/>
    <property type="match status" value="1"/>
</dbReference>
<organism evidence="3 4">
    <name type="scientific">Hyalangium minutum</name>
    <dbReference type="NCBI Taxonomy" id="394096"/>
    <lineage>
        <taxon>Bacteria</taxon>
        <taxon>Pseudomonadati</taxon>
        <taxon>Myxococcota</taxon>
        <taxon>Myxococcia</taxon>
        <taxon>Myxococcales</taxon>
        <taxon>Cystobacterineae</taxon>
        <taxon>Archangiaceae</taxon>
        <taxon>Hyalangium</taxon>
    </lineage>
</organism>
<dbReference type="OrthoDB" id="5485895at2"/>
<dbReference type="EMBL" id="JMCB01000018">
    <property type="protein sequence ID" value="KFE63267.1"/>
    <property type="molecule type" value="Genomic_DNA"/>
</dbReference>
<dbReference type="AlphaFoldDB" id="A0A085W6F4"/>
<dbReference type="InterPro" id="IPR002372">
    <property type="entry name" value="PQQ_rpt_dom"/>
</dbReference>
<dbReference type="InterPro" id="IPR018391">
    <property type="entry name" value="PQQ_b-propeller_rpt"/>
</dbReference>
<name>A0A085W6F4_9BACT</name>
<reference evidence="3 4" key="1">
    <citation type="submission" date="2014-04" db="EMBL/GenBank/DDBJ databases">
        <title>Genome assembly of Hyalangium minutum DSM 14724.</title>
        <authorList>
            <person name="Sharma G."/>
            <person name="Subramanian S."/>
        </authorList>
    </citation>
    <scope>NUCLEOTIDE SEQUENCE [LARGE SCALE GENOMIC DNA]</scope>
    <source>
        <strain evidence="3 4">DSM 14724</strain>
    </source>
</reference>
<dbReference type="PANTHER" id="PTHR34512:SF30">
    <property type="entry name" value="OUTER MEMBRANE PROTEIN ASSEMBLY FACTOR BAMB"/>
    <property type="match status" value="1"/>
</dbReference>
<dbReference type="InterPro" id="IPR011047">
    <property type="entry name" value="Quinoprotein_ADH-like_sf"/>
</dbReference>
<feature type="region of interest" description="Disordered" evidence="1">
    <location>
        <begin position="1"/>
        <end position="58"/>
    </location>
</feature>
<gene>
    <name evidence="3" type="ORF">DB31_2860</name>
</gene>
<dbReference type="InterPro" id="IPR015943">
    <property type="entry name" value="WD40/YVTN_repeat-like_dom_sf"/>
</dbReference>
<proteinExistence type="predicted"/>
<comment type="caution">
    <text evidence="3">The sequence shown here is derived from an EMBL/GenBank/DDBJ whole genome shotgun (WGS) entry which is preliminary data.</text>
</comment>
<accession>A0A085W6F4</accession>
<keyword evidence="4" id="KW-1185">Reference proteome</keyword>